<evidence type="ECO:0000256" key="4">
    <source>
        <dbReference type="ARBA" id="ARBA00022741"/>
    </source>
</evidence>
<feature type="binding site" evidence="14">
    <location>
        <position position="798"/>
    </location>
    <ligand>
        <name>[4Fe-4S] cluster</name>
        <dbReference type="ChEBI" id="CHEBI:49883"/>
    </ligand>
</feature>
<dbReference type="Gene3D" id="3.40.50.300">
    <property type="entry name" value="P-loop containing nucleotide triphosphate hydrolases"/>
    <property type="match status" value="4"/>
</dbReference>
<dbReference type="HOGENOM" id="CLU_007838_0_0_9"/>
<organism evidence="16 17">
    <name type="scientific">Desulfotomaculum nigrificans (strain DSM 14880 / VKM B-2319 / CO-1-SRB)</name>
    <name type="common">Desulfotomaculum carboxydivorans</name>
    <dbReference type="NCBI Taxonomy" id="868595"/>
    <lineage>
        <taxon>Bacteria</taxon>
        <taxon>Bacillati</taxon>
        <taxon>Bacillota</taxon>
        <taxon>Clostridia</taxon>
        <taxon>Eubacteriales</taxon>
        <taxon>Desulfotomaculaceae</taxon>
        <taxon>Desulfotomaculum</taxon>
    </lineage>
</organism>
<dbReference type="RefSeq" id="WP_013809911.1">
    <property type="nucleotide sequence ID" value="NC_015565.1"/>
</dbReference>
<evidence type="ECO:0000256" key="1">
    <source>
        <dbReference type="ARBA" id="ARBA00022485"/>
    </source>
</evidence>
<dbReference type="InterPro" id="IPR011604">
    <property type="entry name" value="PDDEXK-like_dom_sf"/>
</dbReference>
<dbReference type="InterPro" id="IPR038726">
    <property type="entry name" value="PDDEXK_AddAB-type"/>
</dbReference>
<dbReference type="Pfam" id="PF21445">
    <property type="entry name" value="ADDB_N"/>
    <property type="match status" value="1"/>
</dbReference>
<reference evidence="16 17" key="1">
    <citation type="submission" date="2011-05" db="EMBL/GenBank/DDBJ databases">
        <title>Complete sequence of Desulfotomaculum carboxydivorans CO-1-SRB.</title>
        <authorList>
            <consortium name="US DOE Joint Genome Institute"/>
            <person name="Lucas S."/>
            <person name="Han J."/>
            <person name="Lapidus A."/>
            <person name="Cheng J.-F."/>
            <person name="Goodwin L."/>
            <person name="Pitluck S."/>
            <person name="Peters L."/>
            <person name="Mikhailova N."/>
            <person name="Lu M."/>
            <person name="Han C."/>
            <person name="Tapia R."/>
            <person name="Land M."/>
            <person name="Hauser L."/>
            <person name="Kyrpides N."/>
            <person name="Ivanova N."/>
            <person name="Pagani I."/>
            <person name="Stams A."/>
            <person name="Plugge C."/>
            <person name="Muyzer G."/>
            <person name="Kuever J."/>
            <person name="Parshina S."/>
            <person name="Ivanova A."/>
            <person name="Nazina T."/>
            <person name="Woyke T."/>
        </authorList>
    </citation>
    <scope>NUCLEOTIDE SEQUENCE [LARGE SCALE GENOMIC DNA]</scope>
    <source>
        <strain evidence="17">DSM 14880 / VKM B-2319 / CO-1-SRB</strain>
    </source>
</reference>
<dbReference type="STRING" id="868595.Desca_0899"/>
<comment type="cofactor">
    <cofactor evidence="14">
        <name>Mg(2+)</name>
        <dbReference type="ChEBI" id="CHEBI:18420"/>
    </cofactor>
</comment>
<keyword evidence="13 14" id="KW-0234">DNA repair</keyword>
<keyword evidence="5 14" id="KW-0227">DNA damage</keyword>
<evidence type="ECO:0000256" key="11">
    <source>
        <dbReference type="ARBA" id="ARBA00023014"/>
    </source>
</evidence>
<dbReference type="InterPro" id="IPR014140">
    <property type="entry name" value="DNA_helicase_suAddB"/>
</dbReference>
<keyword evidence="4 14" id="KW-0547">Nucleotide-binding</keyword>
<proteinExistence type="inferred from homology"/>
<comment type="cofactor">
    <cofactor evidence="14">
        <name>[4Fe-4S] cluster</name>
        <dbReference type="ChEBI" id="CHEBI:49883"/>
    </cofactor>
    <text evidence="14">Binds 1 [4Fe-4S] cluster.</text>
</comment>
<keyword evidence="10 14" id="KW-0408">Iron</keyword>
<keyword evidence="11 14" id="KW-0411">Iron-sulfur</keyword>
<keyword evidence="1 14" id="KW-0004">4Fe-4S</keyword>
<keyword evidence="9 14" id="KW-0067">ATP-binding</keyword>
<name>F6B9T0_DESCC</name>
<dbReference type="SUPFAM" id="SSF52540">
    <property type="entry name" value="P-loop containing nucleoside triphosphate hydrolases"/>
    <property type="match status" value="1"/>
</dbReference>
<evidence type="ECO:0000256" key="5">
    <source>
        <dbReference type="ARBA" id="ARBA00022763"/>
    </source>
</evidence>
<dbReference type="Proteomes" id="UP000009226">
    <property type="component" value="Chromosome"/>
</dbReference>
<dbReference type="InterPro" id="IPR014017">
    <property type="entry name" value="DNA_helicase_UvrD-like_C"/>
</dbReference>
<dbReference type="GO" id="GO:0046872">
    <property type="term" value="F:metal ion binding"/>
    <property type="evidence" value="ECO:0007669"/>
    <property type="project" value="UniProtKB-KW"/>
</dbReference>
<comment type="similarity">
    <text evidence="14">Belongs to the helicase family. AddB/RexB type 1 subfamily.</text>
</comment>
<dbReference type="PANTHER" id="PTHR30591:SF1">
    <property type="entry name" value="RECBCD ENZYME SUBUNIT RECC"/>
    <property type="match status" value="1"/>
</dbReference>
<dbReference type="Gene3D" id="3.90.320.10">
    <property type="match status" value="1"/>
</dbReference>
<dbReference type="EMBL" id="CP002736">
    <property type="protein sequence ID" value="AEF93778.1"/>
    <property type="molecule type" value="Genomic_DNA"/>
</dbReference>
<dbReference type="GO" id="GO:0000724">
    <property type="term" value="P:double-strand break repair via homologous recombination"/>
    <property type="evidence" value="ECO:0007669"/>
    <property type="project" value="UniProtKB-UniRule"/>
</dbReference>
<keyword evidence="12 14" id="KW-0238">DNA-binding</keyword>
<evidence type="ECO:0000256" key="9">
    <source>
        <dbReference type="ARBA" id="ARBA00022840"/>
    </source>
</evidence>
<keyword evidence="6 14" id="KW-0378">Hydrolase</keyword>
<evidence type="ECO:0000259" key="15">
    <source>
        <dbReference type="PROSITE" id="PS51217"/>
    </source>
</evidence>
<evidence type="ECO:0000256" key="14">
    <source>
        <dbReference type="HAMAP-Rule" id="MF_01452"/>
    </source>
</evidence>
<keyword evidence="2 14" id="KW-0540">Nuclease</keyword>
<evidence type="ECO:0000256" key="10">
    <source>
        <dbReference type="ARBA" id="ARBA00023004"/>
    </source>
</evidence>
<dbReference type="Pfam" id="PF13361">
    <property type="entry name" value="UvrD_C"/>
    <property type="match status" value="1"/>
</dbReference>
<feature type="binding site" evidence="14">
    <location>
        <position position="1120"/>
    </location>
    <ligand>
        <name>[4Fe-4S] cluster</name>
        <dbReference type="ChEBI" id="CHEBI:49883"/>
    </ligand>
</feature>
<evidence type="ECO:0000256" key="2">
    <source>
        <dbReference type="ARBA" id="ARBA00022722"/>
    </source>
</evidence>
<dbReference type="HAMAP" id="MF_01452">
    <property type="entry name" value="AddB_type1"/>
    <property type="match status" value="1"/>
</dbReference>
<dbReference type="GO" id="GO:0003690">
    <property type="term" value="F:double-stranded DNA binding"/>
    <property type="evidence" value="ECO:0007669"/>
    <property type="project" value="UniProtKB-UniRule"/>
</dbReference>
<dbReference type="PANTHER" id="PTHR30591">
    <property type="entry name" value="RECBCD ENZYME SUBUNIT RECC"/>
    <property type="match status" value="1"/>
</dbReference>
<dbReference type="KEGG" id="dca:Desca_0899"/>
<feature type="binding site" evidence="14">
    <location>
        <position position="1117"/>
    </location>
    <ligand>
        <name>[4Fe-4S] cluster</name>
        <dbReference type="ChEBI" id="CHEBI:49883"/>
    </ligand>
</feature>
<keyword evidence="7 14" id="KW-0347">Helicase</keyword>
<protein>
    <recommendedName>
        <fullName evidence="14">ATP-dependent helicase/deoxyribonuclease subunit B</fullName>
        <ecNumber evidence="14">3.1.-.-</ecNumber>
    </recommendedName>
    <alternativeName>
        <fullName evidence="14">ATP-dependent helicase/nuclease subunit AddB</fullName>
    </alternativeName>
</protein>
<evidence type="ECO:0000256" key="12">
    <source>
        <dbReference type="ARBA" id="ARBA00023125"/>
    </source>
</evidence>
<dbReference type="InterPro" id="IPR049035">
    <property type="entry name" value="ADDB_N"/>
</dbReference>
<dbReference type="Pfam" id="PF12705">
    <property type="entry name" value="PDDEXK_1"/>
    <property type="match status" value="1"/>
</dbReference>
<evidence type="ECO:0000256" key="13">
    <source>
        <dbReference type="ARBA" id="ARBA00023204"/>
    </source>
</evidence>
<evidence type="ECO:0000256" key="7">
    <source>
        <dbReference type="ARBA" id="ARBA00022806"/>
    </source>
</evidence>
<dbReference type="NCBIfam" id="TIGR02773">
    <property type="entry name" value="addB_Gpos"/>
    <property type="match status" value="1"/>
</dbReference>
<dbReference type="eggNOG" id="COG3857">
    <property type="taxonomic scope" value="Bacteria"/>
</dbReference>
<dbReference type="AlphaFoldDB" id="F6B9T0"/>
<evidence type="ECO:0000256" key="3">
    <source>
        <dbReference type="ARBA" id="ARBA00022723"/>
    </source>
</evidence>
<accession>F6B9T0</accession>
<feature type="domain" description="UvrD-like helicase C-terminal" evidence="15">
    <location>
        <begin position="286"/>
        <end position="596"/>
    </location>
</feature>
<dbReference type="PROSITE" id="PS51217">
    <property type="entry name" value="UVRD_HELICASE_CTER"/>
    <property type="match status" value="1"/>
</dbReference>
<gene>
    <name evidence="14" type="primary">addB</name>
    <name evidence="16" type="ordered locus">Desca_0899</name>
</gene>
<dbReference type="InterPro" id="IPR027417">
    <property type="entry name" value="P-loop_NTPase"/>
</dbReference>
<keyword evidence="17" id="KW-1185">Reference proteome</keyword>
<dbReference type="GO" id="GO:0051539">
    <property type="term" value="F:4 iron, 4 sulfur cluster binding"/>
    <property type="evidence" value="ECO:0007669"/>
    <property type="project" value="UniProtKB-KW"/>
</dbReference>
<comment type="subunit">
    <text evidence="14">Heterodimer of AddA and AddB.</text>
</comment>
<evidence type="ECO:0000313" key="16">
    <source>
        <dbReference type="EMBL" id="AEF93778.1"/>
    </source>
</evidence>
<evidence type="ECO:0000313" key="17">
    <source>
        <dbReference type="Proteomes" id="UP000009226"/>
    </source>
</evidence>
<keyword evidence="3 14" id="KW-0479">Metal-binding</keyword>
<dbReference type="GO" id="GO:0004386">
    <property type="term" value="F:helicase activity"/>
    <property type="evidence" value="ECO:0007669"/>
    <property type="project" value="UniProtKB-KW"/>
</dbReference>
<dbReference type="GO" id="GO:0008409">
    <property type="term" value="F:5'-3' exonuclease activity"/>
    <property type="evidence" value="ECO:0007669"/>
    <property type="project" value="UniProtKB-UniRule"/>
</dbReference>
<feature type="binding site" evidence="14">
    <location>
        <position position="1126"/>
    </location>
    <ligand>
        <name>[4Fe-4S] cluster</name>
        <dbReference type="ChEBI" id="CHEBI:49883"/>
    </ligand>
</feature>
<evidence type="ECO:0000256" key="6">
    <source>
        <dbReference type="ARBA" id="ARBA00022801"/>
    </source>
</evidence>
<keyword evidence="8 14" id="KW-0269">Exonuclease</keyword>
<evidence type="ECO:0000256" key="8">
    <source>
        <dbReference type="ARBA" id="ARBA00022839"/>
    </source>
</evidence>
<comment type="miscellaneous">
    <text evidence="14">Despite having conserved helicase domains, this subunit does not have helicase activity.</text>
</comment>
<dbReference type="Gene3D" id="6.10.140.1030">
    <property type="match status" value="1"/>
</dbReference>
<sequence length="1161" mass="131284">MSLRFIIGRAGSGKSHTYLEEIRQELRRSQEGAPIILLVPEQATFQYEYMLAGTPGLKGILRAQVLSFRRLAYRVLQEVGGAARTHIGELGKRMVLRRLLEQRKSELKIFHRAAKQPGFADSLAGTLAELKLYRVSPADLQRGQAELLKNRQDSALLDKLNDLILLYSDLEEFLAGRFTDPDDYLNLLAERLHNSPSVKGAEIYIDGFTGFTPQEYGVIEKLLITANRINVALCFDPALANGSCSETDVFYPTVETYHHLREMASSLRVAIEPATFLSMPESADRVPPRFAHNPAVAHLERNYFQRPGEVCQQADGIKLVACANRRAEVEAAAREIIGLCRDHGLRWRDIVVMLRDLDNYSHLISTVFQDHGIPVFIDQKRSVLHHPLVDLMRSALEVVIQQWAYDPVFRYLKTDLVPVLRDDVDKLENYVLAHGIRGSRWTDGRDWTYRKHYTLEQEDRLYQQETGELNAINQVRYQAVSHLKSFADSVARAQNVRDITTALFELLASLDVPGRLERWAREAEERSRLIEAREHAQLWNNVLMLLDEIVEALGDEKLTLEEYAQVLEAGLESLRLGIIPPGLDQVVVGTLERSRNPNVKAALVLGISDGVLPARPGEDGLFSDFERELLKQQGITLAPGARRKLFDEQYLIYVALTRASDFLWLSYPQADDEGKALVTSQVIARVKELLPNLREQVIQVEPPDPGREMDFIASRDRSLSYLAAMLREVKAGRPVDPMWQDVYTWFARQPELRGQCRRVLAGLEHVNQEAPLPSGIGRKLYGSKLRASVSRLEKFTSCPFAHFLSHGLRLQERDTFKLAAPDLGQFFHAALKLFTHRLQEQGRDWAALTRTEAVTMAGEIVNELAPRLQNEILLSSARHRYLINKLRRIVERAVLTLTEHARRGSFRPVALEIGFGVPGELPPVTFDLAGGGSMELVGRIDRIDAACEGGQQYLNIIDYKSGETELKLADIYHGLRLQLLTYLDVALRYAHQLVKQPALPAGMLYFTVKDPLVSSSGPLTMEQAEQNLLKKLKMKGLLLADPLIIGRMDNQIKGYSELLPVGLNKQGEFYANSRVISGEQFALLRRYLEAKLKDIGQRMMNGEIAISPYQRGKDKACRFCIFKPVCQFDPLLEDNLFRLLTDQDDQVIWSLIKEVLGGDKA</sequence>
<dbReference type="GO" id="GO:0005524">
    <property type="term" value="F:ATP binding"/>
    <property type="evidence" value="ECO:0007669"/>
    <property type="project" value="UniProtKB-UniRule"/>
</dbReference>
<comment type="function">
    <text evidence="14">The heterodimer acts as both an ATP-dependent DNA helicase and an ATP-dependent, dual-direction single-stranded exonuclease. Recognizes the chi site generating a DNA molecule suitable for the initiation of homologous recombination. The AddB subunit has 5' -&gt; 3' nuclease activity but not helicase activity.</text>
</comment>
<dbReference type="EC" id="3.1.-.-" evidence="14"/>